<dbReference type="AlphaFoldDB" id="A0A0B6AGZ5"/>
<dbReference type="CDD" id="cd02440">
    <property type="entry name" value="AdoMet_MTases"/>
    <property type="match status" value="1"/>
</dbReference>
<proteinExistence type="predicted"/>
<protein>
    <submittedName>
        <fullName evidence="2">UbiE/COQ5 methyltransferase family protein</fullName>
    </submittedName>
</protein>
<evidence type="ECO:0000313" key="3">
    <source>
        <dbReference type="Proteomes" id="UP000031829"/>
    </source>
</evidence>
<feature type="domain" description="Methyltransferase type 11" evidence="1">
    <location>
        <begin position="48"/>
        <end position="138"/>
    </location>
</feature>
<dbReference type="SUPFAM" id="SSF53335">
    <property type="entry name" value="S-adenosyl-L-methionine-dependent methyltransferases"/>
    <property type="match status" value="1"/>
</dbReference>
<keyword evidence="2" id="KW-0489">Methyltransferase</keyword>
<dbReference type="RefSeq" id="WP_034650652.1">
    <property type="nucleotide sequence ID" value="NZ_BCVB01000006.1"/>
</dbReference>
<name>A0A0B6AGZ5_PRIM2</name>
<organism evidence="2 3">
    <name type="scientific">Priestia megaterium (strain ATCC 14581 / DSM 32 / CCUG 1817 / JCM 2506 / NBRC 15308 / NCIMB 9376 / NCTC 10342 / NRRL B-14308 / VKM B-512 / Ford 19)</name>
    <name type="common">Bacillus megaterium</name>
    <dbReference type="NCBI Taxonomy" id="1348623"/>
    <lineage>
        <taxon>Bacteria</taxon>
        <taxon>Bacillati</taxon>
        <taxon>Bacillota</taxon>
        <taxon>Bacilli</taxon>
        <taxon>Bacillales</taxon>
        <taxon>Bacillaceae</taxon>
        <taxon>Priestia</taxon>
    </lineage>
</organism>
<evidence type="ECO:0000313" key="2">
    <source>
        <dbReference type="EMBL" id="AJI24165.1"/>
    </source>
</evidence>
<dbReference type="GO" id="GO:0008757">
    <property type="term" value="F:S-adenosylmethionine-dependent methyltransferase activity"/>
    <property type="evidence" value="ECO:0007669"/>
    <property type="project" value="InterPro"/>
</dbReference>
<dbReference type="EMBL" id="CP009920">
    <property type="protein sequence ID" value="AJI24165.1"/>
    <property type="molecule type" value="Genomic_DNA"/>
</dbReference>
<accession>A0A0B6AGZ5</accession>
<dbReference type="Proteomes" id="UP000031829">
    <property type="component" value="Chromosome"/>
</dbReference>
<evidence type="ECO:0000259" key="1">
    <source>
        <dbReference type="Pfam" id="PF08241"/>
    </source>
</evidence>
<dbReference type="KEGG" id="bmeg:BG04_73"/>
<dbReference type="InterPro" id="IPR029063">
    <property type="entry name" value="SAM-dependent_MTases_sf"/>
</dbReference>
<dbReference type="InterPro" id="IPR013216">
    <property type="entry name" value="Methyltransf_11"/>
</dbReference>
<sequence>MNNRWNQFIYKCWAPFYDAFFNNGMFYRARKKVFQDVHFSSEQRILFVGVGTGADLAFIPHEVNVTAIDYSSEMLQKAKDKYKNPSITFHQMDAQRLTFDSFSFDVVVASLILSVVPDAEQALKEMTRVVKPKGTILIFDKFETKKKSAAFPKKIFRPFVKLLGTDIGLSFEYVFEASRDQLILKENSSVMLKGMYRKIILQKVDE</sequence>
<dbReference type="GO" id="GO:0032259">
    <property type="term" value="P:methylation"/>
    <property type="evidence" value="ECO:0007669"/>
    <property type="project" value="UniProtKB-KW"/>
</dbReference>
<dbReference type="HOGENOM" id="CLU_037990_7_0_9"/>
<dbReference type="Gene3D" id="3.40.50.150">
    <property type="entry name" value="Vaccinia Virus protein VP39"/>
    <property type="match status" value="1"/>
</dbReference>
<keyword evidence="2" id="KW-0808">Transferase</keyword>
<gene>
    <name evidence="2" type="ORF">BG04_73</name>
</gene>
<dbReference type="Pfam" id="PF08241">
    <property type="entry name" value="Methyltransf_11"/>
    <property type="match status" value="1"/>
</dbReference>
<dbReference type="PANTHER" id="PTHR43591">
    <property type="entry name" value="METHYLTRANSFERASE"/>
    <property type="match status" value="1"/>
</dbReference>
<dbReference type="GeneID" id="93643597"/>
<reference evidence="2 3" key="1">
    <citation type="journal article" date="2015" name="Genome Announc.">
        <title>Complete genome sequences for 35 biothreat assay-relevant bacillus species.</title>
        <authorList>
            <person name="Johnson S.L."/>
            <person name="Daligault H.E."/>
            <person name="Davenport K.W."/>
            <person name="Jaissle J."/>
            <person name="Frey K.G."/>
            <person name="Ladner J.T."/>
            <person name="Broomall S.M."/>
            <person name="Bishop-Lilly K.A."/>
            <person name="Bruce D.C."/>
            <person name="Gibbons H.S."/>
            <person name="Coyne S.R."/>
            <person name="Lo C.C."/>
            <person name="Meincke L."/>
            <person name="Munk A.C."/>
            <person name="Koroleva G.I."/>
            <person name="Rosenzweig C.N."/>
            <person name="Palacios G.F."/>
            <person name="Redden C.L."/>
            <person name="Minogue T.D."/>
            <person name="Chain P.S."/>
        </authorList>
    </citation>
    <scope>NUCLEOTIDE SEQUENCE [LARGE SCALE GENOMIC DNA]</scope>
    <source>
        <strain evidence="3">ATCC 14581 / DSM 32 / JCM 2506 / NBRC 15308 / NCIMB 9376 / NCTC 10342 / NRRL B-14308 / VKM B-512</strain>
    </source>
</reference>